<proteinExistence type="predicted"/>
<name>A0AAW1WXK3_RUBAR</name>
<gene>
    <name evidence="1" type="ORF">M0R45_026220</name>
</gene>
<comment type="caution">
    <text evidence="1">The sequence shown here is derived from an EMBL/GenBank/DDBJ whole genome shotgun (WGS) entry which is preliminary data.</text>
</comment>
<evidence type="ECO:0000313" key="1">
    <source>
        <dbReference type="EMBL" id="KAK9929112.1"/>
    </source>
</evidence>
<evidence type="ECO:0000313" key="2">
    <source>
        <dbReference type="Proteomes" id="UP001457282"/>
    </source>
</evidence>
<keyword evidence="2" id="KW-1185">Reference proteome</keyword>
<dbReference type="Proteomes" id="UP001457282">
    <property type="component" value="Unassembled WGS sequence"/>
</dbReference>
<accession>A0AAW1WXK3</accession>
<reference evidence="1 2" key="1">
    <citation type="journal article" date="2023" name="G3 (Bethesda)">
        <title>A chromosome-length genome assembly and annotation of blackberry (Rubus argutus, cv. 'Hillquist').</title>
        <authorList>
            <person name="Bruna T."/>
            <person name="Aryal R."/>
            <person name="Dudchenko O."/>
            <person name="Sargent D.J."/>
            <person name="Mead D."/>
            <person name="Buti M."/>
            <person name="Cavallini A."/>
            <person name="Hytonen T."/>
            <person name="Andres J."/>
            <person name="Pham M."/>
            <person name="Weisz D."/>
            <person name="Mascagni F."/>
            <person name="Usai G."/>
            <person name="Natali L."/>
            <person name="Bassil N."/>
            <person name="Fernandez G.E."/>
            <person name="Lomsadze A."/>
            <person name="Armour M."/>
            <person name="Olukolu B."/>
            <person name="Poorten T."/>
            <person name="Britton C."/>
            <person name="Davik J."/>
            <person name="Ashrafi H."/>
            <person name="Aiden E.L."/>
            <person name="Borodovsky M."/>
            <person name="Worthington M."/>
        </authorList>
    </citation>
    <scope>NUCLEOTIDE SEQUENCE [LARGE SCALE GENOMIC DNA]</scope>
    <source>
        <strain evidence="1">PI 553951</strain>
    </source>
</reference>
<dbReference type="EMBL" id="JBEDUW010000005">
    <property type="protein sequence ID" value="KAK9929112.1"/>
    <property type="molecule type" value="Genomic_DNA"/>
</dbReference>
<dbReference type="AlphaFoldDB" id="A0AAW1WXK3"/>
<organism evidence="1 2">
    <name type="scientific">Rubus argutus</name>
    <name type="common">Southern blackberry</name>
    <dbReference type="NCBI Taxonomy" id="59490"/>
    <lineage>
        <taxon>Eukaryota</taxon>
        <taxon>Viridiplantae</taxon>
        <taxon>Streptophyta</taxon>
        <taxon>Embryophyta</taxon>
        <taxon>Tracheophyta</taxon>
        <taxon>Spermatophyta</taxon>
        <taxon>Magnoliopsida</taxon>
        <taxon>eudicotyledons</taxon>
        <taxon>Gunneridae</taxon>
        <taxon>Pentapetalae</taxon>
        <taxon>rosids</taxon>
        <taxon>fabids</taxon>
        <taxon>Rosales</taxon>
        <taxon>Rosaceae</taxon>
        <taxon>Rosoideae</taxon>
        <taxon>Rosoideae incertae sedis</taxon>
        <taxon>Rubus</taxon>
    </lineage>
</organism>
<sequence>MPSAIPVLPLDHHYSTTSLLLCPLRRRNSTASISAILRRQQPSRNSSICSCPLSPNQRRLSLLPNPSLSISPVMPRSPATPPCPFCHEPSPAGFRSTDPPVLVATTTAASSNHLISVLLHRARALVLSLLVPPLLSPHRQPNLAKNSLSAHLARVGPEPSQNRFSLISECPATHLIDPYQPSLLLTASSRRCSSRPRPRRCSLAATVVVAPKPITSVLPRDRTQSQLPKSTQSPPHLLRSCTIIVVTPPCSATKNRSATVAVESSFTTPSLSLCSAQKFQTAAAHRRQPIPCSSPRRRCLLSTPQPPASIPPSIPHSIFL</sequence>
<protein>
    <submittedName>
        <fullName evidence="1">Uncharacterized protein</fullName>
    </submittedName>
</protein>